<evidence type="ECO:0000256" key="7">
    <source>
        <dbReference type="SAM" id="SignalP"/>
    </source>
</evidence>
<dbReference type="GO" id="GO:0071949">
    <property type="term" value="F:FAD binding"/>
    <property type="evidence" value="ECO:0007669"/>
    <property type="project" value="InterPro"/>
</dbReference>
<comment type="similarity">
    <text evidence="2">Belongs to the oxygen-dependent FAD-linked oxidoreductase family.</text>
</comment>
<dbReference type="AlphaFoldDB" id="A0AAD8I5I6"/>
<evidence type="ECO:0000256" key="3">
    <source>
        <dbReference type="ARBA" id="ARBA00022630"/>
    </source>
</evidence>
<dbReference type="InterPro" id="IPR016167">
    <property type="entry name" value="FAD-bd_PCMH_sub1"/>
</dbReference>
<gene>
    <name evidence="9" type="ORF">POM88_025700</name>
</gene>
<dbReference type="InterPro" id="IPR016166">
    <property type="entry name" value="FAD-bd_PCMH"/>
</dbReference>
<feature type="signal peptide" evidence="7">
    <location>
        <begin position="1"/>
        <end position="28"/>
    </location>
</feature>
<evidence type="ECO:0000256" key="4">
    <source>
        <dbReference type="ARBA" id="ARBA00022729"/>
    </source>
</evidence>
<evidence type="ECO:0000313" key="9">
    <source>
        <dbReference type="EMBL" id="KAK1378956.1"/>
    </source>
</evidence>
<comment type="cofactor">
    <cofactor evidence="1">
        <name>FAD</name>
        <dbReference type="ChEBI" id="CHEBI:57692"/>
    </cofactor>
</comment>
<dbReference type="Pfam" id="PF01565">
    <property type="entry name" value="FAD_binding_4"/>
    <property type="match status" value="1"/>
</dbReference>
<dbReference type="Gene3D" id="3.30.43.10">
    <property type="entry name" value="Uridine Diphospho-n-acetylenolpyruvylglucosamine Reductase, domain 2"/>
    <property type="match status" value="1"/>
</dbReference>
<keyword evidence="5" id="KW-0274">FAD</keyword>
<dbReference type="InterPro" id="IPR016169">
    <property type="entry name" value="FAD-bd_PCMH_sub2"/>
</dbReference>
<evidence type="ECO:0000256" key="5">
    <source>
        <dbReference type="ARBA" id="ARBA00022827"/>
    </source>
</evidence>
<evidence type="ECO:0000256" key="2">
    <source>
        <dbReference type="ARBA" id="ARBA00005466"/>
    </source>
</evidence>
<name>A0AAD8I5I6_9APIA</name>
<keyword evidence="3" id="KW-0285">Flavoprotein</keyword>
<keyword evidence="10" id="KW-1185">Reference proteome</keyword>
<dbReference type="EMBL" id="JAUIZM010000006">
    <property type="protein sequence ID" value="KAK1378956.1"/>
    <property type="molecule type" value="Genomic_DNA"/>
</dbReference>
<feature type="chain" id="PRO_5042275944" evidence="7">
    <location>
        <begin position="29"/>
        <end position="560"/>
    </location>
</feature>
<reference evidence="9" key="2">
    <citation type="submission" date="2023-05" db="EMBL/GenBank/DDBJ databases">
        <authorList>
            <person name="Schelkunov M.I."/>
        </authorList>
    </citation>
    <scope>NUCLEOTIDE SEQUENCE</scope>
    <source>
        <strain evidence="9">Hsosn_3</strain>
        <tissue evidence="9">Leaf</tissue>
    </source>
</reference>
<dbReference type="Pfam" id="PF08031">
    <property type="entry name" value="BBE"/>
    <property type="match status" value="1"/>
</dbReference>
<proteinExistence type="inferred from homology"/>
<sequence>MKRAISSSLLSVTFLLLLINLWPLGSLANKTDEDFLKCLYSPYYEGINLSEILYTPNNSSYTSLLQSSVQNLRFAALTSQQPSFIVTPIIYSQVQIVVLCAKNHKLEVRVRGGGHDFEGLSYVSDQPFVLIDLANLRNITVDVANGTAWVQSGANLGELNYRIAEKTSEFAFPGGLWPTVGVGGFLSGGGYGSLTRKYGLGADSVIDYRFLNYESNVFDRVSVVGSEDIFWAVRGGTASSFGIVLEWQIQLVRVPKIVTVFALQRTLAQNATRIFHRWQYVAPNMHRDLYIKVKITSVKLTADGEEKTIQVSFESLFLGPIKRLLDIMEKSFPELNLVEEDCTEMSWVKSTLWFANAGFPHGESHELLLNRNAFPKFPFKAKSDFVQEPLSEEALNGIWKLLSELDAGEALLEITPYGGKMDEFSESALPFPHRAGNLYMMLEGVKWNEQTPLEKQDKLLKWLERLHMYLTPFVSKNPRASYVNYNDLDLGVGSKTYEEASLWGNMYFKNNFKRLVQVKTEHDPNNFFRHHQSIPVFRGMYSQRIDDHLSQLHLSHETNW</sequence>
<evidence type="ECO:0000256" key="1">
    <source>
        <dbReference type="ARBA" id="ARBA00001974"/>
    </source>
</evidence>
<dbReference type="PROSITE" id="PS51387">
    <property type="entry name" value="FAD_PCMH"/>
    <property type="match status" value="1"/>
</dbReference>
<reference evidence="9" key="1">
    <citation type="submission" date="2023-02" db="EMBL/GenBank/DDBJ databases">
        <title>Genome of toxic invasive species Heracleum sosnowskyi carries increased number of genes despite the absence of recent whole-genome duplications.</title>
        <authorList>
            <person name="Schelkunov M."/>
            <person name="Shtratnikova V."/>
            <person name="Makarenko M."/>
            <person name="Klepikova A."/>
            <person name="Omelchenko D."/>
            <person name="Novikova G."/>
            <person name="Obukhova E."/>
            <person name="Bogdanov V."/>
            <person name="Penin A."/>
            <person name="Logacheva M."/>
        </authorList>
    </citation>
    <scope>NUCLEOTIDE SEQUENCE</scope>
    <source>
        <strain evidence="9">Hsosn_3</strain>
        <tissue evidence="9">Leaf</tissue>
    </source>
</reference>
<dbReference type="Gene3D" id="3.40.462.20">
    <property type="match status" value="1"/>
</dbReference>
<dbReference type="GO" id="GO:0016491">
    <property type="term" value="F:oxidoreductase activity"/>
    <property type="evidence" value="ECO:0007669"/>
    <property type="project" value="InterPro"/>
</dbReference>
<dbReference type="InterPro" id="IPR012951">
    <property type="entry name" value="BBE"/>
</dbReference>
<keyword evidence="6" id="KW-0325">Glycoprotein</keyword>
<dbReference type="SUPFAM" id="SSF56176">
    <property type="entry name" value="FAD-binding/transporter-associated domain-like"/>
    <property type="match status" value="1"/>
</dbReference>
<keyword evidence="4 7" id="KW-0732">Signal</keyword>
<comment type="caution">
    <text evidence="9">The sequence shown here is derived from an EMBL/GenBank/DDBJ whole genome shotgun (WGS) entry which is preliminary data.</text>
</comment>
<accession>A0AAD8I5I6</accession>
<evidence type="ECO:0000313" key="10">
    <source>
        <dbReference type="Proteomes" id="UP001237642"/>
    </source>
</evidence>
<protein>
    <submittedName>
        <fullName evidence="9">FAD-binding Berberine family protein</fullName>
    </submittedName>
</protein>
<dbReference type="InterPro" id="IPR036318">
    <property type="entry name" value="FAD-bd_PCMH-like_sf"/>
</dbReference>
<dbReference type="Gene3D" id="3.30.465.10">
    <property type="match status" value="1"/>
</dbReference>
<dbReference type="Proteomes" id="UP001237642">
    <property type="component" value="Unassembled WGS sequence"/>
</dbReference>
<dbReference type="InterPro" id="IPR006094">
    <property type="entry name" value="Oxid_FAD_bind_N"/>
</dbReference>
<feature type="domain" description="FAD-binding PCMH-type" evidence="8">
    <location>
        <begin position="78"/>
        <end position="254"/>
    </location>
</feature>
<dbReference type="PANTHER" id="PTHR32448">
    <property type="entry name" value="OS08G0158400 PROTEIN"/>
    <property type="match status" value="1"/>
</dbReference>
<organism evidence="9 10">
    <name type="scientific">Heracleum sosnowskyi</name>
    <dbReference type="NCBI Taxonomy" id="360622"/>
    <lineage>
        <taxon>Eukaryota</taxon>
        <taxon>Viridiplantae</taxon>
        <taxon>Streptophyta</taxon>
        <taxon>Embryophyta</taxon>
        <taxon>Tracheophyta</taxon>
        <taxon>Spermatophyta</taxon>
        <taxon>Magnoliopsida</taxon>
        <taxon>eudicotyledons</taxon>
        <taxon>Gunneridae</taxon>
        <taxon>Pentapetalae</taxon>
        <taxon>asterids</taxon>
        <taxon>campanulids</taxon>
        <taxon>Apiales</taxon>
        <taxon>Apiaceae</taxon>
        <taxon>Apioideae</taxon>
        <taxon>apioid superclade</taxon>
        <taxon>Tordylieae</taxon>
        <taxon>Tordyliinae</taxon>
        <taxon>Heracleum</taxon>
    </lineage>
</organism>
<evidence type="ECO:0000256" key="6">
    <source>
        <dbReference type="ARBA" id="ARBA00023180"/>
    </source>
</evidence>
<evidence type="ECO:0000259" key="8">
    <source>
        <dbReference type="PROSITE" id="PS51387"/>
    </source>
</evidence>